<evidence type="ECO:0000256" key="1">
    <source>
        <dbReference type="SAM" id="SignalP"/>
    </source>
</evidence>
<dbReference type="AlphaFoldDB" id="A0A409W974"/>
<dbReference type="Proteomes" id="UP000284706">
    <property type="component" value="Unassembled WGS sequence"/>
</dbReference>
<dbReference type="EMBL" id="NHYE01005293">
    <property type="protein sequence ID" value="PPQ75048.1"/>
    <property type="molecule type" value="Genomic_DNA"/>
</dbReference>
<accession>A0A409W974</accession>
<comment type="caution">
    <text evidence="2">The sequence shown here is derived from an EMBL/GenBank/DDBJ whole genome shotgun (WGS) entry which is preliminary data.</text>
</comment>
<name>A0A409W974_9AGAR</name>
<dbReference type="Pfam" id="PF19287">
    <property type="entry name" value="DUF5910"/>
    <property type="match status" value="1"/>
</dbReference>
<evidence type="ECO:0000313" key="3">
    <source>
        <dbReference type="Proteomes" id="UP000284706"/>
    </source>
</evidence>
<dbReference type="Gene3D" id="3.90.175.10">
    <property type="entry name" value="Diphtheria Toxin, domain 1"/>
    <property type="match status" value="1"/>
</dbReference>
<reference evidence="2 3" key="1">
    <citation type="journal article" date="2018" name="Evol. Lett.">
        <title>Horizontal gene cluster transfer increased hallucinogenic mushroom diversity.</title>
        <authorList>
            <person name="Reynolds H.T."/>
            <person name="Vijayakumar V."/>
            <person name="Gluck-Thaler E."/>
            <person name="Korotkin H.B."/>
            <person name="Matheny P.B."/>
            <person name="Slot J.C."/>
        </authorList>
    </citation>
    <scope>NUCLEOTIDE SEQUENCE [LARGE SCALE GENOMIC DNA]</scope>
    <source>
        <strain evidence="2 3">SRW20</strain>
    </source>
</reference>
<gene>
    <name evidence="2" type="ORF">CVT26_012072</name>
</gene>
<keyword evidence="3" id="KW-1185">Reference proteome</keyword>
<dbReference type="InterPro" id="IPR045564">
    <property type="entry name" value="DUF5910"/>
</dbReference>
<keyword evidence="1" id="KW-0732">Signal</keyword>
<sequence length="264" mass="28748">MFKLALAFVFTASVLQRVVAHPVGEGRTDLAIRKSDGNNGLEVWEVRDEKIEADAAEFIGFHGTNSKTAKFWMDQGYISKPPGSGGGGSGADAELGPGLYVTDDPQIALAFANNNAQVNPGTTPKVCAISSRSSDNWRIAIKKVFIPEKQTGIDLIGDSANAAIKQKYENRRTKYINLVRPGVQASTTVRFSLFDRTRKTGQLVLPDLTTQFFSANCFTFDGHTLPDGTSGFPDFSYNSQTLRQRWDISAEDLAKARTATAAYP</sequence>
<dbReference type="SUPFAM" id="SSF56399">
    <property type="entry name" value="ADP-ribosylation"/>
    <property type="match status" value="1"/>
</dbReference>
<evidence type="ECO:0000313" key="2">
    <source>
        <dbReference type="EMBL" id="PPQ75048.1"/>
    </source>
</evidence>
<dbReference type="InParanoid" id="A0A409W974"/>
<feature type="chain" id="PRO_5019254817" evidence="1">
    <location>
        <begin position="21"/>
        <end position="264"/>
    </location>
</feature>
<proteinExistence type="predicted"/>
<protein>
    <submittedName>
        <fullName evidence="2">Uncharacterized protein</fullName>
    </submittedName>
</protein>
<organism evidence="2 3">
    <name type="scientific">Gymnopilus dilepis</name>
    <dbReference type="NCBI Taxonomy" id="231916"/>
    <lineage>
        <taxon>Eukaryota</taxon>
        <taxon>Fungi</taxon>
        <taxon>Dikarya</taxon>
        <taxon>Basidiomycota</taxon>
        <taxon>Agaricomycotina</taxon>
        <taxon>Agaricomycetes</taxon>
        <taxon>Agaricomycetidae</taxon>
        <taxon>Agaricales</taxon>
        <taxon>Agaricineae</taxon>
        <taxon>Hymenogastraceae</taxon>
        <taxon>Gymnopilus</taxon>
    </lineage>
</organism>
<dbReference type="OrthoDB" id="2749115at2759"/>
<feature type="signal peptide" evidence="1">
    <location>
        <begin position="1"/>
        <end position="20"/>
    </location>
</feature>